<gene>
    <name evidence="1" type="ORF">BOCO_0392</name>
</gene>
<dbReference type="AlphaFoldDB" id="A0A261ESR6"/>
<dbReference type="EMBL" id="MWWS01000004">
    <property type="protein sequence ID" value="OZG49875.1"/>
    <property type="molecule type" value="Genomic_DNA"/>
</dbReference>
<evidence type="ECO:0000313" key="1">
    <source>
        <dbReference type="EMBL" id="OZG49875.1"/>
    </source>
</evidence>
<dbReference type="Proteomes" id="UP000216004">
    <property type="component" value="Unassembled WGS sequence"/>
</dbReference>
<reference evidence="1 2" key="1">
    <citation type="journal article" date="2017" name="BMC Genomics">
        <title>Comparative genomic and phylogenomic analyses of the Bifidobacteriaceae family.</title>
        <authorList>
            <person name="Lugli G.A."/>
            <person name="Milani C."/>
            <person name="Turroni F."/>
            <person name="Duranti S."/>
            <person name="Mancabelli L."/>
            <person name="Mangifesta M."/>
            <person name="Ferrario C."/>
            <person name="Modesto M."/>
            <person name="Mattarelli P."/>
            <person name="Jiri K."/>
            <person name="van Sinderen D."/>
            <person name="Ventura M."/>
        </authorList>
    </citation>
    <scope>NUCLEOTIDE SEQUENCE [LARGE SCALE GENOMIC DNA]</scope>
    <source>
        <strain evidence="1 2">DSM 22924</strain>
    </source>
</reference>
<protein>
    <submittedName>
        <fullName evidence="1">Uncharacterized protein</fullName>
    </submittedName>
</protein>
<sequence length="164" mass="18793">MMELGFMQDYYTKSDISKAYFYCDTCHMVRYRSDLCKDTSRPCPLCEDTSNLYERYMTALDTVDARCKSRNDHYTGDSQGFPSLGPIFAGNPLGTTTHIRFSLQDDPTTYPLLATRKTISTMWKADYQDLLYSILTGQDLAPVRTRAERLVDLVVRDMASRSES</sequence>
<evidence type="ECO:0000313" key="2">
    <source>
        <dbReference type="Proteomes" id="UP000216004"/>
    </source>
</evidence>
<keyword evidence="2" id="KW-1185">Reference proteome</keyword>
<name>A0A261ESR6_9BIFI</name>
<proteinExistence type="predicted"/>
<comment type="caution">
    <text evidence="1">The sequence shown here is derived from an EMBL/GenBank/DDBJ whole genome shotgun (WGS) entry which is preliminary data.</text>
</comment>
<organism evidence="1 2">
    <name type="scientific">Bombiscardovia coagulans</name>
    <dbReference type="NCBI Taxonomy" id="686666"/>
    <lineage>
        <taxon>Bacteria</taxon>
        <taxon>Bacillati</taxon>
        <taxon>Actinomycetota</taxon>
        <taxon>Actinomycetes</taxon>
        <taxon>Bifidobacteriales</taxon>
        <taxon>Bifidobacteriaceae</taxon>
        <taxon>Bombiscardovia</taxon>
    </lineage>
</organism>
<accession>A0A261ESR6</accession>